<keyword evidence="7 8" id="KW-0472">Membrane</keyword>
<protein>
    <submittedName>
        <fullName evidence="10">Cation:proton antiporter</fullName>
    </submittedName>
</protein>
<keyword evidence="3" id="KW-0050">Antiport</keyword>
<feature type="transmembrane region" description="Helical" evidence="8">
    <location>
        <begin position="123"/>
        <end position="143"/>
    </location>
</feature>
<evidence type="ECO:0000313" key="11">
    <source>
        <dbReference type="Proteomes" id="UP000712007"/>
    </source>
</evidence>
<feature type="transmembrane region" description="Helical" evidence="8">
    <location>
        <begin position="41"/>
        <end position="59"/>
    </location>
</feature>
<feature type="transmembrane region" description="Helical" evidence="8">
    <location>
        <begin position="336"/>
        <end position="360"/>
    </location>
</feature>
<feature type="domain" description="Cation/H+ exchanger transmembrane" evidence="9">
    <location>
        <begin position="25"/>
        <end position="385"/>
    </location>
</feature>
<dbReference type="SUPFAM" id="SSF52402">
    <property type="entry name" value="Adenine nucleotide alpha hydrolases-like"/>
    <property type="match status" value="1"/>
</dbReference>
<evidence type="ECO:0000256" key="2">
    <source>
        <dbReference type="ARBA" id="ARBA00022448"/>
    </source>
</evidence>
<dbReference type="GO" id="GO:1902600">
    <property type="term" value="P:proton transmembrane transport"/>
    <property type="evidence" value="ECO:0007669"/>
    <property type="project" value="InterPro"/>
</dbReference>
<feature type="transmembrane region" description="Helical" evidence="8">
    <location>
        <begin position="273"/>
        <end position="291"/>
    </location>
</feature>
<dbReference type="PANTHER" id="PTHR43562:SF4">
    <property type="entry name" value="NA(+)_H(+) ANTIPORTER NHAS5"/>
    <property type="match status" value="1"/>
</dbReference>
<comment type="subcellular location">
    <subcellularLocation>
        <location evidence="1">Membrane</location>
        <topology evidence="1">Multi-pass membrane protein</topology>
    </subcellularLocation>
</comment>
<organism evidence="10 11">
    <name type="scientific">Candidatus Aphodosoma intestinipullorum</name>
    <dbReference type="NCBI Taxonomy" id="2840674"/>
    <lineage>
        <taxon>Bacteria</taxon>
        <taxon>Pseudomonadati</taxon>
        <taxon>Bacteroidota</taxon>
        <taxon>Bacteroidia</taxon>
        <taxon>Bacteroidales</taxon>
        <taxon>Candidatus Aphodosoma</taxon>
    </lineage>
</organism>
<evidence type="ECO:0000256" key="4">
    <source>
        <dbReference type="ARBA" id="ARBA00022692"/>
    </source>
</evidence>
<dbReference type="GO" id="GO:0016020">
    <property type="term" value="C:membrane"/>
    <property type="evidence" value="ECO:0007669"/>
    <property type="project" value="UniProtKB-SubCell"/>
</dbReference>
<evidence type="ECO:0000256" key="5">
    <source>
        <dbReference type="ARBA" id="ARBA00022989"/>
    </source>
</evidence>
<feature type="transmembrane region" description="Helical" evidence="8">
    <location>
        <begin position="96"/>
        <end position="117"/>
    </location>
</feature>
<sequence>MILNSIRLPELPLTDPIPIFLLVLLIILVAPMLNRIKIPHIIGLIIAGMVFGPHGLNVLAKDQSFELFGEVGILYIMFQSGLEVDMNTFRQNSKKGILFGLYTFFLPMIIGTVTSMYILNFDFVTSVLLSSMYASHTLIAYPIVSKMGIAKHRAISITVVGTIITVVGALLVLAVIVARATGEMSAGYWGKFGVGTVIFGIVVFWLIPYITKLFLKLNSDNVAQYIFVLAMVFFASWLAAIVGLEGIIGAFFAGLVLNRLIPSVSPLMNRIEFVGNAIFIPFFLIGIGMMIDLRVFFTGGDALLVAVTMSVVATFTKWLAAWLTEKSCRLTKHEGNLIFGLSNAQAAATLAAVMIGYNLGLLNLNVLNGTIVMILVTCTISSIVTEKAARAIALADVADKESDDRPEVTGQERILVPISNPQTMPQLIELSNLIKDKNNKKAIYALSINSINGEDDERKGKLMESAAKLAASTDSQLTPIVKRDINVANCIVTTAEEYDITDVLVGVHQKSNIVDTFYGNVISSLLKSSDENLIIYGTKHPVSDVKRLVVAVPDKAEFELGFPLWFERVKNIASQLGISVLFFASQRTTAALKEMCGRQKLKNTDFKELESWEDFLIVTQEVRPHDTVIIISARKSTLSYHPLFDKVPYYISKYFTANNFMIIFPQQKERTLHEGELFNPLKIN</sequence>
<evidence type="ECO:0000256" key="3">
    <source>
        <dbReference type="ARBA" id="ARBA00022449"/>
    </source>
</evidence>
<dbReference type="AlphaFoldDB" id="A0A940IEH9"/>
<proteinExistence type="predicted"/>
<keyword evidence="5 8" id="KW-1133">Transmembrane helix</keyword>
<feature type="transmembrane region" description="Helical" evidence="8">
    <location>
        <begin position="188"/>
        <end position="210"/>
    </location>
</feature>
<evidence type="ECO:0000259" key="9">
    <source>
        <dbReference type="Pfam" id="PF00999"/>
    </source>
</evidence>
<evidence type="ECO:0000256" key="6">
    <source>
        <dbReference type="ARBA" id="ARBA00023065"/>
    </source>
</evidence>
<name>A0A940IEH9_9BACT</name>
<feature type="transmembrane region" description="Helical" evidence="8">
    <location>
        <begin position="155"/>
        <end position="176"/>
    </location>
</feature>
<dbReference type="Proteomes" id="UP000712007">
    <property type="component" value="Unassembled WGS sequence"/>
</dbReference>
<evidence type="ECO:0000256" key="7">
    <source>
        <dbReference type="ARBA" id="ARBA00023136"/>
    </source>
</evidence>
<keyword evidence="6" id="KW-0406">Ion transport</keyword>
<accession>A0A940IEH9</accession>
<dbReference type="EMBL" id="JADIMV010000040">
    <property type="protein sequence ID" value="MBO8439426.1"/>
    <property type="molecule type" value="Genomic_DNA"/>
</dbReference>
<feature type="transmembrane region" description="Helical" evidence="8">
    <location>
        <begin position="366"/>
        <end position="384"/>
    </location>
</feature>
<dbReference type="Pfam" id="PF00999">
    <property type="entry name" value="Na_H_Exchanger"/>
    <property type="match status" value="1"/>
</dbReference>
<evidence type="ECO:0000256" key="1">
    <source>
        <dbReference type="ARBA" id="ARBA00004141"/>
    </source>
</evidence>
<reference evidence="10" key="2">
    <citation type="journal article" date="2021" name="PeerJ">
        <title>Extensive microbial diversity within the chicken gut microbiome revealed by metagenomics and culture.</title>
        <authorList>
            <person name="Gilroy R."/>
            <person name="Ravi A."/>
            <person name="Getino M."/>
            <person name="Pursley I."/>
            <person name="Horton D.L."/>
            <person name="Alikhan N.F."/>
            <person name="Baker D."/>
            <person name="Gharbi K."/>
            <person name="Hall N."/>
            <person name="Watson M."/>
            <person name="Adriaenssens E.M."/>
            <person name="Foster-Nyarko E."/>
            <person name="Jarju S."/>
            <person name="Secka A."/>
            <person name="Antonio M."/>
            <person name="Oren A."/>
            <person name="Chaudhuri R.R."/>
            <person name="La Ragione R."/>
            <person name="Hildebrand F."/>
            <person name="Pallen M.J."/>
        </authorList>
    </citation>
    <scope>NUCLEOTIDE SEQUENCE</scope>
    <source>
        <strain evidence="10">3924</strain>
    </source>
</reference>
<keyword evidence="2" id="KW-0813">Transport</keyword>
<feature type="transmembrane region" description="Helical" evidence="8">
    <location>
        <begin position="303"/>
        <end position="324"/>
    </location>
</feature>
<dbReference type="Gene3D" id="1.20.1530.20">
    <property type="match status" value="1"/>
</dbReference>
<keyword evidence="4 8" id="KW-0812">Transmembrane</keyword>
<dbReference type="InterPro" id="IPR006153">
    <property type="entry name" value="Cation/H_exchanger_TM"/>
</dbReference>
<feature type="transmembrane region" description="Helical" evidence="8">
    <location>
        <begin position="17"/>
        <end position="34"/>
    </location>
</feature>
<feature type="transmembrane region" description="Helical" evidence="8">
    <location>
        <begin position="222"/>
        <end position="240"/>
    </location>
</feature>
<comment type="caution">
    <text evidence="10">The sequence shown here is derived from an EMBL/GenBank/DDBJ whole genome shotgun (WGS) entry which is preliminary data.</text>
</comment>
<dbReference type="InterPro" id="IPR038770">
    <property type="entry name" value="Na+/solute_symporter_sf"/>
</dbReference>
<gene>
    <name evidence="10" type="ORF">IAC51_02125</name>
</gene>
<evidence type="ECO:0000256" key="8">
    <source>
        <dbReference type="SAM" id="Phobius"/>
    </source>
</evidence>
<dbReference type="GO" id="GO:0015297">
    <property type="term" value="F:antiporter activity"/>
    <property type="evidence" value="ECO:0007669"/>
    <property type="project" value="UniProtKB-KW"/>
</dbReference>
<dbReference type="PANTHER" id="PTHR43562">
    <property type="entry name" value="NAPA-TYPE SODIUM/HYDROGEN ANTIPORTER"/>
    <property type="match status" value="1"/>
</dbReference>
<evidence type="ECO:0000313" key="10">
    <source>
        <dbReference type="EMBL" id="MBO8439426.1"/>
    </source>
</evidence>
<reference evidence="10" key="1">
    <citation type="submission" date="2020-10" db="EMBL/GenBank/DDBJ databases">
        <authorList>
            <person name="Gilroy R."/>
        </authorList>
    </citation>
    <scope>NUCLEOTIDE SEQUENCE</scope>
    <source>
        <strain evidence="10">3924</strain>
    </source>
</reference>